<dbReference type="InterPro" id="IPR011053">
    <property type="entry name" value="Single_hybrid_motif"/>
</dbReference>
<feature type="region of interest" description="Disordered" evidence="5">
    <location>
        <begin position="39"/>
        <end position="70"/>
    </location>
</feature>
<gene>
    <name evidence="7" type="ORF">SAMN05660197_0249</name>
</gene>
<dbReference type="EMBL" id="FWWZ01000001">
    <property type="protein sequence ID" value="SMC08497.1"/>
    <property type="molecule type" value="Genomic_DNA"/>
</dbReference>
<dbReference type="GO" id="GO:0006633">
    <property type="term" value="P:fatty acid biosynthetic process"/>
    <property type="evidence" value="ECO:0007669"/>
    <property type="project" value="UniProtKB-UniPathway"/>
</dbReference>
<dbReference type="PANTHER" id="PTHR45266:SF3">
    <property type="entry name" value="OXALOACETATE DECARBOXYLASE ALPHA CHAIN"/>
    <property type="match status" value="1"/>
</dbReference>
<keyword evidence="8" id="KW-1185">Reference proteome</keyword>
<evidence type="ECO:0000256" key="4">
    <source>
        <dbReference type="RuleBase" id="RU364072"/>
    </source>
</evidence>
<organism evidence="7 8">
    <name type="scientific">Nitratiruptor tergarcus DSM 16512</name>
    <dbReference type="NCBI Taxonomy" id="1069081"/>
    <lineage>
        <taxon>Bacteria</taxon>
        <taxon>Pseudomonadati</taxon>
        <taxon>Campylobacterota</taxon>
        <taxon>Epsilonproteobacteria</taxon>
        <taxon>Nautiliales</taxon>
        <taxon>Nitratiruptoraceae</taxon>
        <taxon>Nitratiruptor</taxon>
    </lineage>
</organism>
<protein>
    <recommendedName>
        <fullName evidence="2 4">Biotin carboxyl carrier protein of acetyl-CoA carboxylase</fullName>
    </recommendedName>
</protein>
<evidence type="ECO:0000259" key="6">
    <source>
        <dbReference type="PROSITE" id="PS50968"/>
    </source>
</evidence>
<dbReference type="Proteomes" id="UP000192602">
    <property type="component" value="Unassembled WGS sequence"/>
</dbReference>
<dbReference type="PROSITE" id="PS50968">
    <property type="entry name" value="BIOTINYL_LIPOYL"/>
    <property type="match status" value="1"/>
</dbReference>
<feature type="domain" description="Lipoyl-binding" evidence="6">
    <location>
        <begin position="76"/>
        <end position="152"/>
    </location>
</feature>
<dbReference type="RefSeq" id="WP_084274775.1">
    <property type="nucleotide sequence ID" value="NZ_AP026671.1"/>
</dbReference>
<dbReference type="GO" id="GO:0009317">
    <property type="term" value="C:acetyl-CoA carboxylase complex"/>
    <property type="evidence" value="ECO:0007669"/>
    <property type="project" value="InterPro"/>
</dbReference>
<evidence type="ECO:0000256" key="3">
    <source>
        <dbReference type="ARBA" id="ARBA00023267"/>
    </source>
</evidence>
<evidence type="ECO:0000256" key="1">
    <source>
        <dbReference type="ARBA" id="ARBA00003761"/>
    </source>
</evidence>
<dbReference type="Pfam" id="PF00364">
    <property type="entry name" value="Biotin_lipoyl"/>
    <property type="match status" value="1"/>
</dbReference>
<sequence length="154" mass="17063">MDFKEIKELIKIFDKSGLSRFKLKKADFEISLQKGFEGASMQSAPAPASQPAPSQQPIPTTTEEKSADLEAAKKKGEYITSPMVGTFYRAPSPDSPPFVKVGDTVTKGQTIGIIEAMKIFNEIEAEFDCKILEILVEDGQPVEYDMPLFLVERL</sequence>
<dbReference type="PRINTS" id="PR01071">
    <property type="entry name" value="ACOABIOTINCC"/>
</dbReference>
<keyword evidence="4" id="KW-0443">Lipid metabolism</keyword>
<comment type="pathway">
    <text evidence="4">Lipid metabolism; fatty acid biosynthesis.</text>
</comment>
<dbReference type="NCBIfam" id="TIGR00531">
    <property type="entry name" value="BCCP"/>
    <property type="match status" value="1"/>
</dbReference>
<dbReference type="Gene3D" id="2.40.50.100">
    <property type="match status" value="1"/>
</dbReference>
<dbReference type="CDD" id="cd06850">
    <property type="entry name" value="biotinyl_domain"/>
    <property type="match status" value="1"/>
</dbReference>
<dbReference type="UniPathway" id="UPA00094"/>
<dbReference type="InterPro" id="IPR050709">
    <property type="entry name" value="Biotin_Carboxyl_Carrier/Decarb"/>
</dbReference>
<dbReference type="SUPFAM" id="SSF51230">
    <property type="entry name" value="Single hybrid motif"/>
    <property type="match status" value="1"/>
</dbReference>
<keyword evidence="4" id="KW-0275">Fatty acid biosynthesis</keyword>
<evidence type="ECO:0000256" key="2">
    <source>
        <dbReference type="ARBA" id="ARBA00017562"/>
    </source>
</evidence>
<evidence type="ECO:0000313" key="8">
    <source>
        <dbReference type="Proteomes" id="UP000192602"/>
    </source>
</evidence>
<name>A0A1W1WQD4_9BACT</name>
<dbReference type="InterPro" id="IPR000089">
    <property type="entry name" value="Biotin_lipoyl"/>
</dbReference>
<accession>A0A1W1WQD4</accession>
<dbReference type="InterPro" id="IPR001249">
    <property type="entry name" value="AcCoA_biotinCC"/>
</dbReference>
<keyword evidence="4" id="KW-0444">Lipid biosynthesis</keyword>
<keyword evidence="4" id="KW-0276">Fatty acid metabolism</keyword>
<dbReference type="STRING" id="1069081.SAMN05660197_0249"/>
<dbReference type="OrthoDB" id="9811735at2"/>
<dbReference type="GO" id="GO:0003989">
    <property type="term" value="F:acetyl-CoA carboxylase activity"/>
    <property type="evidence" value="ECO:0007669"/>
    <property type="project" value="InterPro"/>
</dbReference>
<evidence type="ECO:0000256" key="5">
    <source>
        <dbReference type="SAM" id="MobiDB-lite"/>
    </source>
</evidence>
<dbReference type="PANTHER" id="PTHR45266">
    <property type="entry name" value="OXALOACETATE DECARBOXYLASE ALPHA CHAIN"/>
    <property type="match status" value="1"/>
</dbReference>
<evidence type="ECO:0000313" key="7">
    <source>
        <dbReference type="EMBL" id="SMC08497.1"/>
    </source>
</evidence>
<proteinExistence type="predicted"/>
<dbReference type="NCBIfam" id="NF005457">
    <property type="entry name" value="PRK07051.1"/>
    <property type="match status" value="1"/>
</dbReference>
<comment type="function">
    <text evidence="1 4">This protein is a component of the acetyl coenzyme A carboxylase complex; first, biotin carboxylase catalyzes the carboxylation of the carrier protein and then the transcarboxylase transfers the carboxyl group to form malonyl-CoA.</text>
</comment>
<keyword evidence="3 4" id="KW-0092">Biotin</keyword>
<reference evidence="8" key="1">
    <citation type="submission" date="2017-04" db="EMBL/GenBank/DDBJ databases">
        <authorList>
            <person name="Varghese N."/>
            <person name="Submissions S."/>
        </authorList>
    </citation>
    <scope>NUCLEOTIDE SEQUENCE [LARGE SCALE GENOMIC DNA]</scope>
    <source>
        <strain evidence="8">DSM 16512</strain>
    </source>
</reference>
<dbReference type="AlphaFoldDB" id="A0A1W1WQD4"/>